<reference evidence="1 2" key="1">
    <citation type="submission" date="2015-06" db="EMBL/GenBank/DDBJ databases">
        <title>Draft Whole-Genome Sequence of the Entomopathogenic Bacterium Xenorhabdus khoisanae.</title>
        <authorList>
            <person name="Naidoo S."/>
            <person name="Featherston J."/>
            <person name="Gray V.M."/>
        </authorList>
    </citation>
    <scope>NUCLEOTIDE SEQUENCE [LARGE SCALE GENOMIC DNA]</scope>
    <source>
        <strain evidence="1 2">MCB</strain>
    </source>
</reference>
<keyword evidence="2" id="KW-1185">Reference proteome</keyword>
<name>A0A0J5FSZ6_9GAMM</name>
<dbReference type="RefSeq" id="WP_047963010.1">
    <property type="nucleotide sequence ID" value="NZ_CAWMBG010000053.1"/>
</dbReference>
<dbReference type="Proteomes" id="UP000036277">
    <property type="component" value="Unassembled WGS sequence"/>
</dbReference>
<accession>A0A0J5FSZ6</accession>
<protein>
    <submittedName>
        <fullName evidence="1">Regulator</fullName>
    </submittedName>
</protein>
<evidence type="ECO:0000313" key="1">
    <source>
        <dbReference type="EMBL" id="KMJ45428.1"/>
    </source>
</evidence>
<organism evidence="1 2">
    <name type="scientific">Xenorhabdus khoisanae</name>
    <dbReference type="NCBI Taxonomy" id="880157"/>
    <lineage>
        <taxon>Bacteria</taxon>
        <taxon>Pseudomonadati</taxon>
        <taxon>Pseudomonadota</taxon>
        <taxon>Gammaproteobacteria</taxon>
        <taxon>Enterobacterales</taxon>
        <taxon>Morganellaceae</taxon>
        <taxon>Xenorhabdus</taxon>
    </lineage>
</organism>
<gene>
    <name evidence="1" type="ORF">AB204_08860</name>
</gene>
<evidence type="ECO:0000313" key="2">
    <source>
        <dbReference type="Proteomes" id="UP000036277"/>
    </source>
</evidence>
<sequence length="77" mass="8693">MRPNIAITFPTPFLPIKEYCALTKTSMSTARDMVRDGRLPICKKTRANEKVEINMVALTMEAFNASGYAFALNTQYE</sequence>
<dbReference type="OrthoDB" id="5882137at2"/>
<dbReference type="STRING" id="880157.AB204_08860"/>
<dbReference type="PATRIC" id="fig|880157.4.peg.1871"/>
<comment type="caution">
    <text evidence="1">The sequence shown here is derived from an EMBL/GenBank/DDBJ whole genome shotgun (WGS) entry which is preliminary data.</text>
</comment>
<dbReference type="AlphaFoldDB" id="A0A0J5FSZ6"/>
<dbReference type="EMBL" id="LFCV01000053">
    <property type="protein sequence ID" value="KMJ45428.1"/>
    <property type="molecule type" value="Genomic_DNA"/>
</dbReference>
<proteinExistence type="predicted"/>